<evidence type="ECO:0000313" key="1">
    <source>
        <dbReference type="EMBL" id="KAF5328354.1"/>
    </source>
</evidence>
<organism evidence="1 2">
    <name type="scientific">Psilocybe cf. subviscida</name>
    <dbReference type="NCBI Taxonomy" id="2480587"/>
    <lineage>
        <taxon>Eukaryota</taxon>
        <taxon>Fungi</taxon>
        <taxon>Dikarya</taxon>
        <taxon>Basidiomycota</taxon>
        <taxon>Agaricomycotina</taxon>
        <taxon>Agaricomycetes</taxon>
        <taxon>Agaricomycetidae</taxon>
        <taxon>Agaricales</taxon>
        <taxon>Agaricineae</taxon>
        <taxon>Strophariaceae</taxon>
        <taxon>Psilocybe</taxon>
    </lineage>
</organism>
<proteinExistence type="predicted"/>
<sequence>MSGSMNSVSNRGLGQPNGPFEMQGLLNALSEASLLRSASPCHPGRVQVILELQARMQRLDAVRKTAIRAYRKFEHDLSDRLQSLRDSATRSWGWWNGEIMDQELMVAQIPVSGARLAAYRCSRERCLSIADWATVARQFVRGAVEELDALCEKQRVQFAHVEKRIADLRVDSIRERGAEVNIDDLLNGFQSVSIHMEEELTLPTILPLPVSIKEEDYQGWPEDERALAVEAHNLYDDYMAAAALYQLL</sequence>
<evidence type="ECO:0000313" key="2">
    <source>
        <dbReference type="Proteomes" id="UP000567179"/>
    </source>
</evidence>
<protein>
    <submittedName>
        <fullName evidence="1">Uncharacterized protein</fullName>
    </submittedName>
</protein>
<comment type="caution">
    <text evidence="1">The sequence shown here is derived from an EMBL/GenBank/DDBJ whole genome shotgun (WGS) entry which is preliminary data.</text>
</comment>
<keyword evidence="2" id="KW-1185">Reference proteome</keyword>
<accession>A0A8H5BRS8</accession>
<name>A0A8H5BRS8_9AGAR</name>
<dbReference type="Proteomes" id="UP000567179">
    <property type="component" value="Unassembled WGS sequence"/>
</dbReference>
<dbReference type="AlphaFoldDB" id="A0A8H5BRS8"/>
<gene>
    <name evidence="1" type="ORF">D9619_013280</name>
</gene>
<dbReference type="EMBL" id="JAACJJ010000004">
    <property type="protein sequence ID" value="KAF5328354.1"/>
    <property type="molecule type" value="Genomic_DNA"/>
</dbReference>
<reference evidence="1 2" key="1">
    <citation type="journal article" date="2020" name="ISME J.">
        <title>Uncovering the hidden diversity of litter-decomposition mechanisms in mushroom-forming fungi.</title>
        <authorList>
            <person name="Floudas D."/>
            <person name="Bentzer J."/>
            <person name="Ahren D."/>
            <person name="Johansson T."/>
            <person name="Persson P."/>
            <person name="Tunlid A."/>
        </authorList>
    </citation>
    <scope>NUCLEOTIDE SEQUENCE [LARGE SCALE GENOMIC DNA]</scope>
    <source>
        <strain evidence="1 2">CBS 101986</strain>
    </source>
</reference>